<evidence type="ECO:0000256" key="2">
    <source>
        <dbReference type="ARBA" id="ARBA00004651"/>
    </source>
</evidence>
<dbReference type="PROSITE" id="PS50109">
    <property type="entry name" value="HIS_KIN"/>
    <property type="match status" value="1"/>
</dbReference>
<name>W4QES7_9BACI</name>
<dbReference type="InterPro" id="IPR000014">
    <property type="entry name" value="PAS"/>
</dbReference>
<dbReference type="NCBIfam" id="TIGR00229">
    <property type="entry name" value="sensory_box"/>
    <property type="match status" value="1"/>
</dbReference>
<evidence type="ECO:0000256" key="1">
    <source>
        <dbReference type="ARBA" id="ARBA00000085"/>
    </source>
</evidence>
<reference evidence="15" key="1">
    <citation type="journal article" date="2014" name="Genome Announc.">
        <title>Draft Genome Sequences of Three Alkaliphilic Bacillus Strains, Bacillus wakoensis JCM 9140T, Bacillus akibai JCM 9157T, and Bacillus hemicellulosilyticus JCM 9152T.</title>
        <authorList>
            <person name="Yuki M."/>
            <person name="Oshima K."/>
            <person name="Suda W."/>
            <person name="Oshida Y."/>
            <person name="Kitamura K."/>
            <person name="Iida T."/>
            <person name="Hattori M."/>
            <person name="Ohkuma M."/>
        </authorList>
    </citation>
    <scope>NUCLEOTIDE SEQUENCE [LARGE SCALE GENOMIC DNA]</scope>
    <source>
        <strain evidence="15">JCM 9152</strain>
    </source>
</reference>
<dbReference type="RefSeq" id="WP_035343387.1">
    <property type="nucleotide sequence ID" value="NZ_BAUU01000012.1"/>
</dbReference>
<dbReference type="InterPro" id="IPR036097">
    <property type="entry name" value="HisK_dim/P_sf"/>
</dbReference>
<keyword evidence="16" id="KW-1185">Reference proteome</keyword>
<dbReference type="Pfam" id="PF02518">
    <property type="entry name" value="HATPase_c"/>
    <property type="match status" value="1"/>
</dbReference>
<dbReference type="PRINTS" id="PR00344">
    <property type="entry name" value="BCTRLSENSOR"/>
</dbReference>
<evidence type="ECO:0000259" key="14">
    <source>
        <dbReference type="PROSITE" id="PS50885"/>
    </source>
</evidence>
<dbReference type="InterPro" id="IPR035965">
    <property type="entry name" value="PAS-like_dom_sf"/>
</dbReference>
<evidence type="ECO:0000256" key="8">
    <source>
        <dbReference type="ARBA" id="ARBA00022777"/>
    </source>
</evidence>
<feature type="domain" description="HAMP" evidence="14">
    <location>
        <begin position="205"/>
        <end position="258"/>
    </location>
</feature>
<keyword evidence="11 12" id="KW-0472">Membrane</keyword>
<dbReference type="STRING" id="1236971.JCM9152_2012"/>
<dbReference type="InterPro" id="IPR004358">
    <property type="entry name" value="Sig_transdc_His_kin-like_C"/>
</dbReference>
<keyword evidence="6" id="KW-0808">Transferase</keyword>
<dbReference type="AlphaFoldDB" id="W4QES7"/>
<gene>
    <name evidence="15" type="ORF">JCM9152_2012</name>
</gene>
<dbReference type="InterPro" id="IPR003594">
    <property type="entry name" value="HATPase_dom"/>
</dbReference>
<evidence type="ECO:0000256" key="7">
    <source>
        <dbReference type="ARBA" id="ARBA00022741"/>
    </source>
</evidence>
<keyword evidence="8 15" id="KW-0418">Kinase</keyword>
<organism evidence="15 16">
    <name type="scientific">Halalkalibacter hemicellulosilyticusJCM 9152</name>
    <dbReference type="NCBI Taxonomy" id="1236971"/>
    <lineage>
        <taxon>Bacteria</taxon>
        <taxon>Bacillati</taxon>
        <taxon>Bacillota</taxon>
        <taxon>Bacilli</taxon>
        <taxon>Bacillales</taxon>
        <taxon>Bacillaceae</taxon>
        <taxon>Halalkalibacter</taxon>
    </lineage>
</organism>
<dbReference type="EC" id="2.7.13.3" evidence="3"/>
<dbReference type="SUPFAM" id="SSF47384">
    <property type="entry name" value="Homodimeric domain of signal transducing histidine kinase"/>
    <property type="match status" value="1"/>
</dbReference>
<keyword evidence="12" id="KW-0812">Transmembrane</keyword>
<protein>
    <recommendedName>
        <fullName evidence="3">histidine kinase</fullName>
        <ecNumber evidence="3">2.7.13.3</ecNumber>
    </recommendedName>
</protein>
<dbReference type="Gene3D" id="6.10.340.10">
    <property type="match status" value="1"/>
</dbReference>
<dbReference type="SUPFAM" id="SSF55874">
    <property type="entry name" value="ATPase domain of HSP90 chaperone/DNA topoisomerase II/histidine kinase"/>
    <property type="match status" value="1"/>
</dbReference>
<feature type="domain" description="Histidine kinase" evidence="13">
    <location>
        <begin position="395"/>
        <end position="600"/>
    </location>
</feature>
<dbReference type="CDD" id="cd00075">
    <property type="entry name" value="HATPase"/>
    <property type="match status" value="1"/>
</dbReference>
<proteinExistence type="predicted"/>
<evidence type="ECO:0000313" key="16">
    <source>
        <dbReference type="Proteomes" id="UP000018895"/>
    </source>
</evidence>
<dbReference type="InterPro" id="IPR003661">
    <property type="entry name" value="HisK_dim/P_dom"/>
</dbReference>
<evidence type="ECO:0000256" key="5">
    <source>
        <dbReference type="ARBA" id="ARBA00022553"/>
    </source>
</evidence>
<dbReference type="Gene3D" id="3.30.450.20">
    <property type="entry name" value="PAS domain"/>
    <property type="match status" value="1"/>
</dbReference>
<keyword evidence="9" id="KW-0067">ATP-binding</keyword>
<dbReference type="PANTHER" id="PTHR43065">
    <property type="entry name" value="SENSOR HISTIDINE KINASE"/>
    <property type="match status" value="1"/>
</dbReference>
<dbReference type="EMBL" id="BAUU01000012">
    <property type="protein sequence ID" value="GAE30600.1"/>
    <property type="molecule type" value="Genomic_DNA"/>
</dbReference>
<evidence type="ECO:0000259" key="13">
    <source>
        <dbReference type="PROSITE" id="PS50109"/>
    </source>
</evidence>
<dbReference type="InterPro" id="IPR036890">
    <property type="entry name" value="HATPase_C_sf"/>
</dbReference>
<dbReference type="SMART" id="SM00388">
    <property type="entry name" value="HisKA"/>
    <property type="match status" value="1"/>
</dbReference>
<dbReference type="SUPFAM" id="SSF55785">
    <property type="entry name" value="PYP-like sensor domain (PAS domain)"/>
    <property type="match status" value="1"/>
</dbReference>
<keyword evidence="4" id="KW-1003">Cell membrane</keyword>
<sequence>MNKLLNRMTFRTKILSALLIITLVLSGLSLLLVQSIKDVNQVSLELRDQGVPAVILLSHWERELFNKEQLIYETLSADSCCDIVDQYNEIMTSNQLEINLADVPDSLRTLAREMDLLDFLIRNELQGFLNFDDMESAERFLEETYLEELHYLQDEVDLHQVINYQEVQNKSMEFTHIIETSLALLTIVTIIAIIASIYISYRISNGLTLPMELLIKKVNRIAYGQYGLTFQNTNNQVELDELTNSINQMSLKLKESFETIINDKQYREQIVNSLPIGMMTIDHESSQISLNKAAQRLLGEEARFLADVSSIPNTSRNKKFWDILKSEKVCENRKVSFENGKEQRFFLVSQSILHDVEGVMIGRIFHFNDITETEQLEQRIHQSEKLAVIGEMAAGAAHEIRNPLAVIHGFLLLMNQSLSSEEQIQYRMPLLMKELERINFIIEEMLLLAKPSAPHFKTCFLDDVINEIIPLMKQKIESENVNIDVDLQRVPLELDAKQIKQVFYNLIRNSSESMNNQGTIHIYSEINEGQYDIYIVDYGCGIPKENQPYIFEPFSTFKENGTGLGLTIVKRIIQNHHGDIELQSSSEKGTTFRVRFPMKEG</sequence>
<keyword evidence="10" id="KW-0902">Two-component regulatory system</keyword>
<evidence type="ECO:0000256" key="12">
    <source>
        <dbReference type="SAM" id="Phobius"/>
    </source>
</evidence>
<evidence type="ECO:0000256" key="4">
    <source>
        <dbReference type="ARBA" id="ARBA00022475"/>
    </source>
</evidence>
<dbReference type="GO" id="GO:0005886">
    <property type="term" value="C:plasma membrane"/>
    <property type="evidence" value="ECO:0007669"/>
    <property type="project" value="UniProtKB-SubCell"/>
</dbReference>
<comment type="catalytic activity">
    <reaction evidence="1">
        <text>ATP + protein L-histidine = ADP + protein N-phospho-L-histidine.</text>
        <dbReference type="EC" id="2.7.13.3"/>
    </reaction>
</comment>
<evidence type="ECO:0000256" key="11">
    <source>
        <dbReference type="ARBA" id="ARBA00023136"/>
    </source>
</evidence>
<dbReference type="Gene3D" id="3.30.565.10">
    <property type="entry name" value="Histidine kinase-like ATPase, C-terminal domain"/>
    <property type="match status" value="1"/>
</dbReference>
<dbReference type="Gene3D" id="1.10.287.130">
    <property type="match status" value="1"/>
</dbReference>
<dbReference type="Proteomes" id="UP000018895">
    <property type="component" value="Unassembled WGS sequence"/>
</dbReference>
<keyword evidence="5" id="KW-0597">Phosphoprotein</keyword>
<accession>W4QES7</accession>
<comment type="caution">
    <text evidence="15">The sequence shown here is derived from an EMBL/GenBank/DDBJ whole genome shotgun (WGS) entry which is preliminary data.</text>
</comment>
<evidence type="ECO:0000256" key="6">
    <source>
        <dbReference type="ARBA" id="ARBA00022679"/>
    </source>
</evidence>
<dbReference type="OrthoDB" id="9815750at2"/>
<evidence type="ECO:0000256" key="10">
    <source>
        <dbReference type="ARBA" id="ARBA00023012"/>
    </source>
</evidence>
<evidence type="ECO:0000256" key="9">
    <source>
        <dbReference type="ARBA" id="ARBA00022840"/>
    </source>
</evidence>
<evidence type="ECO:0000256" key="3">
    <source>
        <dbReference type="ARBA" id="ARBA00012438"/>
    </source>
</evidence>
<keyword evidence="12" id="KW-1133">Transmembrane helix</keyword>
<dbReference type="GO" id="GO:0000155">
    <property type="term" value="F:phosphorelay sensor kinase activity"/>
    <property type="evidence" value="ECO:0007669"/>
    <property type="project" value="InterPro"/>
</dbReference>
<keyword evidence="7" id="KW-0547">Nucleotide-binding</keyword>
<dbReference type="SMART" id="SM00387">
    <property type="entry name" value="HATPase_c"/>
    <property type="match status" value="1"/>
</dbReference>
<dbReference type="Pfam" id="PF00512">
    <property type="entry name" value="HisKA"/>
    <property type="match status" value="1"/>
</dbReference>
<feature type="transmembrane region" description="Helical" evidence="12">
    <location>
        <begin position="182"/>
        <end position="201"/>
    </location>
</feature>
<dbReference type="PROSITE" id="PS50885">
    <property type="entry name" value="HAMP"/>
    <property type="match status" value="1"/>
</dbReference>
<evidence type="ECO:0000313" key="15">
    <source>
        <dbReference type="EMBL" id="GAE30600.1"/>
    </source>
</evidence>
<dbReference type="PANTHER" id="PTHR43065:SF10">
    <property type="entry name" value="PEROXIDE STRESS-ACTIVATED HISTIDINE KINASE MAK3"/>
    <property type="match status" value="1"/>
</dbReference>
<dbReference type="GO" id="GO:0005524">
    <property type="term" value="F:ATP binding"/>
    <property type="evidence" value="ECO:0007669"/>
    <property type="project" value="UniProtKB-KW"/>
</dbReference>
<dbReference type="CDD" id="cd00082">
    <property type="entry name" value="HisKA"/>
    <property type="match status" value="1"/>
</dbReference>
<dbReference type="InterPro" id="IPR005467">
    <property type="entry name" value="His_kinase_dom"/>
</dbReference>
<dbReference type="InterPro" id="IPR003660">
    <property type="entry name" value="HAMP_dom"/>
</dbReference>
<comment type="subcellular location">
    <subcellularLocation>
        <location evidence="2">Cell membrane</location>
        <topology evidence="2">Multi-pass membrane protein</topology>
    </subcellularLocation>
</comment>